<feature type="transmembrane region" description="Helical" evidence="6">
    <location>
        <begin position="94"/>
        <end position="113"/>
    </location>
</feature>
<feature type="transmembrane region" description="Helical" evidence="6">
    <location>
        <begin position="125"/>
        <end position="145"/>
    </location>
</feature>
<name>A0A6J4KZQ6_9ACTN</name>
<keyword evidence="5 6" id="KW-0472">Membrane</keyword>
<dbReference type="EMBL" id="CADCUB010000053">
    <property type="protein sequence ID" value="CAA9319326.1"/>
    <property type="molecule type" value="Genomic_DNA"/>
</dbReference>
<feature type="transmembrane region" description="Helical" evidence="6">
    <location>
        <begin position="7"/>
        <end position="28"/>
    </location>
</feature>
<feature type="transmembrane region" description="Helical" evidence="6">
    <location>
        <begin position="217"/>
        <end position="239"/>
    </location>
</feature>
<feature type="transmembrane region" description="Helical" evidence="6">
    <location>
        <begin position="34"/>
        <end position="55"/>
    </location>
</feature>
<feature type="domain" description="EamA" evidence="7">
    <location>
        <begin position="160"/>
        <end position="290"/>
    </location>
</feature>
<dbReference type="InterPro" id="IPR000620">
    <property type="entry name" value="EamA_dom"/>
</dbReference>
<dbReference type="PANTHER" id="PTHR32322:SF2">
    <property type="entry name" value="EAMA DOMAIN-CONTAINING PROTEIN"/>
    <property type="match status" value="1"/>
</dbReference>
<dbReference type="InterPro" id="IPR037185">
    <property type="entry name" value="EmrE-like"/>
</dbReference>
<evidence type="ECO:0000256" key="1">
    <source>
        <dbReference type="ARBA" id="ARBA00004141"/>
    </source>
</evidence>
<sequence length="317" mass="32121">MDALLRLGGPAVFVLLWSTGFVGAKYGLPYADPFPLLALRMVLAALLLGALAVALRSVAMPAPRAYGDAAVVGLFLHAGYLGGVFHAISVGVPAGVSAVVVSLQPVLTAVLAGRILDERLVARQWLGLVLGVTGVALVVGPGLAAAAGSAAALPASGLVSCLVALASGTVATLHQKRRGDGIPLVWGTAVQYAAAAVVLTAVALGTGQRRLDWTPQLAAALVWLVLVLSLGAVLLLLLLLRRGTASGVSSLLYLVPPAVAVEAYLMFDERLAPLSLAGVAVAALGVALVVTPVRTGRGRLLRTAARATGPAERRETA</sequence>
<accession>A0A6J4KZQ6</accession>
<gene>
    <name evidence="8" type="ORF">AVDCRST_MAG07-1132</name>
</gene>
<proteinExistence type="inferred from homology"/>
<evidence type="ECO:0000256" key="5">
    <source>
        <dbReference type="ARBA" id="ARBA00023136"/>
    </source>
</evidence>
<protein>
    <submittedName>
        <fullName evidence="8">Permease of the drug/metabolite transporter (DMT) superfamily</fullName>
    </submittedName>
</protein>
<dbReference type="GO" id="GO:0016020">
    <property type="term" value="C:membrane"/>
    <property type="evidence" value="ECO:0007669"/>
    <property type="project" value="UniProtKB-SubCell"/>
</dbReference>
<evidence type="ECO:0000259" key="7">
    <source>
        <dbReference type="Pfam" id="PF00892"/>
    </source>
</evidence>
<evidence type="ECO:0000256" key="4">
    <source>
        <dbReference type="ARBA" id="ARBA00022989"/>
    </source>
</evidence>
<dbReference type="AlphaFoldDB" id="A0A6J4KZQ6"/>
<dbReference type="PANTHER" id="PTHR32322">
    <property type="entry name" value="INNER MEMBRANE TRANSPORTER"/>
    <property type="match status" value="1"/>
</dbReference>
<feature type="domain" description="EamA" evidence="7">
    <location>
        <begin position="13"/>
        <end position="139"/>
    </location>
</feature>
<feature type="transmembrane region" description="Helical" evidence="6">
    <location>
        <begin position="251"/>
        <end position="267"/>
    </location>
</feature>
<keyword evidence="3 6" id="KW-0812">Transmembrane</keyword>
<feature type="transmembrane region" description="Helical" evidence="6">
    <location>
        <begin position="184"/>
        <end position="205"/>
    </location>
</feature>
<evidence type="ECO:0000256" key="2">
    <source>
        <dbReference type="ARBA" id="ARBA00007362"/>
    </source>
</evidence>
<dbReference type="Pfam" id="PF00892">
    <property type="entry name" value="EamA"/>
    <property type="match status" value="2"/>
</dbReference>
<evidence type="ECO:0000313" key="8">
    <source>
        <dbReference type="EMBL" id="CAA9319326.1"/>
    </source>
</evidence>
<dbReference type="InterPro" id="IPR050638">
    <property type="entry name" value="AA-Vitamin_Transporters"/>
</dbReference>
<reference evidence="8" key="1">
    <citation type="submission" date="2020-02" db="EMBL/GenBank/DDBJ databases">
        <authorList>
            <person name="Meier V. D."/>
        </authorList>
    </citation>
    <scope>NUCLEOTIDE SEQUENCE</scope>
    <source>
        <strain evidence="8">AVDCRST_MAG07</strain>
    </source>
</reference>
<evidence type="ECO:0000256" key="6">
    <source>
        <dbReference type="SAM" id="Phobius"/>
    </source>
</evidence>
<evidence type="ECO:0000256" key="3">
    <source>
        <dbReference type="ARBA" id="ARBA00022692"/>
    </source>
</evidence>
<feature type="transmembrane region" description="Helical" evidence="6">
    <location>
        <begin position="67"/>
        <end position="88"/>
    </location>
</feature>
<dbReference type="SUPFAM" id="SSF103481">
    <property type="entry name" value="Multidrug resistance efflux transporter EmrE"/>
    <property type="match status" value="2"/>
</dbReference>
<organism evidence="8">
    <name type="scientific">uncultured Frankineae bacterium</name>
    <dbReference type="NCBI Taxonomy" id="437475"/>
    <lineage>
        <taxon>Bacteria</taxon>
        <taxon>Bacillati</taxon>
        <taxon>Actinomycetota</taxon>
        <taxon>Actinomycetes</taxon>
        <taxon>Frankiales</taxon>
        <taxon>environmental samples</taxon>
    </lineage>
</organism>
<feature type="transmembrane region" description="Helical" evidence="6">
    <location>
        <begin position="273"/>
        <end position="293"/>
    </location>
</feature>
<feature type="transmembrane region" description="Helical" evidence="6">
    <location>
        <begin position="151"/>
        <end position="172"/>
    </location>
</feature>
<keyword evidence="4 6" id="KW-1133">Transmembrane helix</keyword>
<comment type="similarity">
    <text evidence="2">Belongs to the EamA transporter family.</text>
</comment>
<comment type="subcellular location">
    <subcellularLocation>
        <location evidence="1">Membrane</location>
        <topology evidence="1">Multi-pass membrane protein</topology>
    </subcellularLocation>
</comment>